<dbReference type="RefSeq" id="WP_150087892.1">
    <property type="nucleotide sequence ID" value="NZ_VWSF01000004.1"/>
</dbReference>
<dbReference type="InterPro" id="IPR034660">
    <property type="entry name" value="DinB/YfiT-like"/>
</dbReference>
<proteinExistence type="predicted"/>
<gene>
    <name evidence="2" type="ORF">F0145_08555</name>
</gene>
<dbReference type="InterPro" id="IPR024775">
    <property type="entry name" value="DinB-like"/>
</dbReference>
<dbReference type="Pfam" id="PF12867">
    <property type="entry name" value="DinB_2"/>
    <property type="match status" value="1"/>
</dbReference>
<dbReference type="EMBL" id="VWSF01000004">
    <property type="protein sequence ID" value="KAA5547976.1"/>
    <property type="molecule type" value="Genomic_DNA"/>
</dbReference>
<dbReference type="SUPFAM" id="SSF109854">
    <property type="entry name" value="DinB/YfiT-like putative metalloenzymes"/>
    <property type="match status" value="1"/>
</dbReference>
<dbReference type="AlphaFoldDB" id="A0A5M6DNJ1"/>
<evidence type="ECO:0000313" key="2">
    <source>
        <dbReference type="EMBL" id="KAA5547976.1"/>
    </source>
</evidence>
<dbReference type="Gene3D" id="1.20.120.450">
    <property type="entry name" value="dinb family like domain"/>
    <property type="match status" value="1"/>
</dbReference>
<name>A0A5M6DNJ1_9BACT</name>
<accession>A0A5M6DNJ1</accession>
<protein>
    <submittedName>
        <fullName evidence="2">DinB family protein</fullName>
    </submittedName>
</protein>
<evidence type="ECO:0000313" key="3">
    <source>
        <dbReference type="Proteomes" id="UP000323426"/>
    </source>
</evidence>
<organism evidence="2 3">
    <name type="scientific">Adhaeribacter rhizoryzae</name>
    <dbReference type="NCBI Taxonomy" id="2607907"/>
    <lineage>
        <taxon>Bacteria</taxon>
        <taxon>Pseudomonadati</taxon>
        <taxon>Bacteroidota</taxon>
        <taxon>Cytophagia</taxon>
        <taxon>Cytophagales</taxon>
        <taxon>Hymenobacteraceae</taxon>
        <taxon>Adhaeribacter</taxon>
    </lineage>
</organism>
<reference evidence="2 3" key="1">
    <citation type="submission" date="2019-09" db="EMBL/GenBank/DDBJ databases">
        <title>Genome sequence and assembly of Adhaeribacter sp.</title>
        <authorList>
            <person name="Chhetri G."/>
        </authorList>
    </citation>
    <scope>NUCLEOTIDE SEQUENCE [LARGE SCALE GENOMIC DNA]</scope>
    <source>
        <strain evidence="2 3">DK36</strain>
    </source>
</reference>
<evidence type="ECO:0000259" key="1">
    <source>
        <dbReference type="Pfam" id="PF12867"/>
    </source>
</evidence>
<feature type="domain" description="DinB-like" evidence="1">
    <location>
        <begin position="31"/>
        <end position="165"/>
    </location>
</feature>
<dbReference type="Proteomes" id="UP000323426">
    <property type="component" value="Unassembled WGS sequence"/>
</dbReference>
<sequence>MLTKNQPGQYPEYFDRYVSQLPNNTDVFEILAAQPQQLSDLLTNMSELNAEKGYAPGKWSIKEVIGHLIDADRVFAYRCLCISRREGQSLPSFDENTYVEYGNFNSRSLSNLLEEFSIARQSHLALFNSLDEEMLNQMGVASNKPIMAKALIVITAGHALHHLKILEERYLNKLLPA</sequence>
<keyword evidence="3" id="KW-1185">Reference proteome</keyword>
<comment type="caution">
    <text evidence="2">The sequence shown here is derived from an EMBL/GenBank/DDBJ whole genome shotgun (WGS) entry which is preliminary data.</text>
</comment>